<keyword evidence="2" id="KW-1185">Reference proteome</keyword>
<dbReference type="Proteomes" id="UP001379533">
    <property type="component" value="Chromosome"/>
</dbReference>
<evidence type="ECO:0000313" key="1">
    <source>
        <dbReference type="EMBL" id="WXA94238.1"/>
    </source>
</evidence>
<accession>A0ABZ2KA43</accession>
<name>A0ABZ2KA43_9BACT</name>
<evidence type="ECO:0000313" key="2">
    <source>
        <dbReference type="Proteomes" id="UP001379533"/>
    </source>
</evidence>
<gene>
    <name evidence="1" type="ORF">LZC95_48310</name>
</gene>
<organism evidence="1 2">
    <name type="scientific">Pendulispora brunnea</name>
    <dbReference type="NCBI Taxonomy" id="2905690"/>
    <lineage>
        <taxon>Bacteria</taxon>
        <taxon>Pseudomonadati</taxon>
        <taxon>Myxococcota</taxon>
        <taxon>Myxococcia</taxon>
        <taxon>Myxococcales</taxon>
        <taxon>Sorangiineae</taxon>
        <taxon>Pendulisporaceae</taxon>
        <taxon>Pendulispora</taxon>
    </lineage>
</organism>
<sequence>MPNAPATHPSEAALIGLTQEPAGIEWCGNGVDEDGDGVDLACAPTPAMPIVTKILPLTAHLPSTTIACGGEAVERGEGSGSYAVRFPRGVVADVHLVNDTHTVLDWTGHYGFGYLRVGEEVAVLDQPGHSLSIRDHSRVEHLYGSLWVEYSEPPYEPSPSDAMTLEGSAKVYDRTYDVRMTVTPRDGTYCTGSNIVHSVRAAAALEYGHLTTEMDIELFAPGTTESHGRFHFGIENCDPQTPNHNPSYVDWDHSSEHPEGRLALIGDELAPNGKAHLFLNGTPGHLTGYAQNLGGEFNLNTTLDVRVVSAR</sequence>
<protein>
    <submittedName>
        <fullName evidence="1">Uncharacterized protein</fullName>
    </submittedName>
</protein>
<dbReference type="RefSeq" id="WP_394844840.1">
    <property type="nucleotide sequence ID" value="NZ_CP089982.1"/>
</dbReference>
<reference evidence="1 2" key="1">
    <citation type="submission" date="2021-12" db="EMBL/GenBank/DDBJ databases">
        <title>Discovery of the Pendulisporaceae a myxobacterial family with distinct sporulation behavior and unique specialized metabolism.</title>
        <authorList>
            <person name="Garcia R."/>
            <person name="Popoff A."/>
            <person name="Bader C.D."/>
            <person name="Loehr J."/>
            <person name="Walesch S."/>
            <person name="Walt C."/>
            <person name="Boldt J."/>
            <person name="Bunk B."/>
            <person name="Haeckl F.J.F.P.J."/>
            <person name="Gunesch A.P."/>
            <person name="Birkelbach J."/>
            <person name="Nuebel U."/>
            <person name="Pietschmann T."/>
            <person name="Bach T."/>
            <person name="Mueller R."/>
        </authorList>
    </citation>
    <scope>NUCLEOTIDE SEQUENCE [LARGE SCALE GENOMIC DNA]</scope>
    <source>
        <strain evidence="1 2">MSr12523</strain>
    </source>
</reference>
<proteinExistence type="predicted"/>
<dbReference type="EMBL" id="CP089982">
    <property type="protein sequence ID" value="WXA94238.1"/>
    <property type="molecule type" value="Genomic_DNA"/>
</dbReference>